<dbReference type="InterPro" id="IPR029058">
    <property type="entry name" value="AB_hydrolase_fold"/>
</dbReference>
<feature type="active site" evidence="3">
    <location>
        <position position="156"/>
    </location>
</feature>
<dbReference type="GO" id="GO:0016787">
    <property type="term" value="F:hydrolase activity"/>
    <property type="evidence" value="ECO:0007669"/>
    <property type="project" value="UniProtKB-KW"/>
</dbReference>
<reference evidence="5 6" key="1">
    <citation type="submission" date="2019-12" db="EMBL/GenBank/DDBJ databases">
        <title>Nocardia macrotermitis sp. nov. and Nocardia aurantia sp. nov., isolated from the gut of the fungus growing-termite Macrotermes natalensis.</title>
        <authorList>
            <person name="Christine B."/>
            <person name="Rene B."/>
        </authorList>
    </citation>
    <scope>NUCLEOTIDE SEQUENCE [LARGE SCALE GENOMIC DNA]</scope>
    <source>
        <strain evidence="5 6">DSM 102126</strain>
    </source>
</reference>
<dbReference type="RefSeq" id="WP_161105311.1">
    <property type="nucleotide sequence ID" value="NZ_JBHLYI010000023.1"/>
</dbReference>
<dbReference type="PROSITE" id="PS01174">
    <property type="entry name" value="LIPASE_GDXG_SER"/>
    <property type="match status" value="1"/>
</dbReference>
<accession>A0A6I4WC03</accession>
<protein>
    <submittedName>
        <fullName evidence="5">Alpha/beta hydrolase fold domain-containing protein</fullName>
    </submittedName>
</protein>
<dbReference type="SUPFAM" id="SSF53474">
    <property type="entry name" value="alpha/beta-Hydrolases"/>
    <property type="match status" value="1"/>
</dbReference>
<dbReference type="InterPro" id="IPR013094">
    <property type="entry name" value="AB_hydrolase_3"/>
</dbReference>
<keyword evidence="6" id="KW-1185">Reference proteome</keyword>
<evidence type="ECO:0000259" key="4">
    <source>
        <dbReference type="Pfam" id="PF07859"/>
    </source>
</evidence>
<sequence>MALHPQTARFLEQLRGLAALAAVEPPSIEESRRVLDAEYPLERPELARVEDLAVDGPGGPVPVRLYRPVPGAERLPALVYLHGGGWVLGGLENVDVSCRDLAAAARCTVLSVDYRLAPEHPFPAAVEDAWAVTEALSRTPERFGIDPARIAVAGDSAGGNLAAAVALLARDAGLPLAHQLLVYPVTDTARDTASWGDYGSGYGLDAKEMARFMDLYRGDADPHHPLLAPLRAPDLSGVAPATVITAEYDILRDEGEAYARRLAAAGVPVEHRRFPGVVHSFFLLPELFDTGAEARTWAVDLLRVALGIDREVDREPVSGPS</sequence>
<organism evidence="5 6">
    <name type="scientific">Actinomadura rayongensis</name>
    <dbReference type="NCBI Taxonomy" id="1429076"/>
    <lineage>
        <taxon>Bacteria</taxon>
        <taxon>Bacillati</taxon>
        <taxon>Actinomycetota</taxon>
        <taxon>Actinomycetes</taxon>
        <taxon>Streptosporangiales</taxon>
        <taxon>Thermomonosporaceae</taxon>
        <taxon>Actinomadura</taxon>
    </lineage>
</organism>
<dbReference type="Pfam" id="PF07859">
    <property type="entry name" value="Abhydrolase_3"/>
    <property type="match status" value="1"/>
</dbReference>
<gene>
    <name evidence="5" type="ORF">GQ466_24145</name>
</gene>
<feature type="domain" description="Alpha/beta hydrolase fold-3" evidence="4">
    <location>
        <begin position="78"/>
        <end position="282"/>
    </location>
</feature>
<dbReference type="AlphaFoldDB" id="A0A6I4WC03"/>
<dbReference type="OrthoDB" id="3209779at2"/>
<dbReference type="EMBL" id="WUTW01000006">
    <property type="protein sequence ID" value="MXQ67111.1"/>
    <property type="molecule type" value="Genomic_DNA"/>
</dbReference>
<comment type="similarity">
    <text evidence="1">Belongs to the 'GDXG' lipolytic enzyme family.</text>
</comment>
<comment type="caution">
    <text evidence="5">The sequence shown here is derived from an EMBL/GenBank/DDBJ whole genome shotgun (WGS) entry which is preliminary data.</text>
</comment>
<keyword evidence="2 5" id="KW-0378">Hydrolase</keyword>
<name>A0A6I4WC03_9ACTN</name>
<evidence type="ECO:0000256" key="1">
    <source>
        <dbReference type="ARBA" id="ARBA00010515"/>
    </source>
</evidence>
<evidence type="ECO:0000256" key="2">
    <source>
        <dbReference type="ARBA" id="ARBA00022801"/>
    </source>
</evidence>
<evidence type="ECO:0000313" key="5">
    <source>
        <dbReference type="EMBL" id="MXQ67111.1"/>
    </source>
</evidence>
<dbReference type="PANTHER" id="PTHR48081">
    <property type="entry name" value="AB HYDROLASE SUPERFAMILY PROTEIN C4A8.06C"/>
    <property type="match status" value="1"/>
</dbReference>
<evidence type="ECO:0000313" key="6">
    <source>
        <dbReference type="Proteomes" id="UP000431901"/>
    </source>
</evidence>
<proteinExistence type="inferred from homology"/>
<dbReference type="InterPro" id="IPR050300">
    <property type="entry name" value="GDXG_lipolytic_enzyme"/>
</dbReference>
<dbReference type="InterPro" id="IPR033140">
    <property type="entry name" value="Lipase_GDXG_put_SER_AS"/>
</dbReference>
<evidence type="ECO:0000256" key="3">
    <source>
        <dbReference type="PROSITE-ProRule" id="PRU10038"/>
    </source>
</evidence>
<dbReference type="PANTHER" id="PTHR48081:SF8">
    <property type="entry name" value="ALPHA_BETA HYDROLASE FOLD-3 DOMAIN-CONTAINING PROTEIN-RELATED"/>
    <property type="match status" value="1"/>
</dbReference>
<dbReference type="Proteomes" id="UP000431901">
    <property type="component" value="Unassembled WGS sequence"/>
</dbReference>
<dbReference type="FunFam" id="3.40.50.1820:FF:000089">
    <property type="entry name" value="Alpha/beta hydrolase"/>
    <property type="match status" value="1"/>
</dbReference>
<dbReference type="Gene3D" id="3.40.50.1820">
    <property type="entry name" value="alpha/beta hydrolase"/>
    <property type="match status" value="1"/>
</dbReference>